<gene>
    <name evidence="1" type="ORF">RF11_12367</name>
</gene>
<protein>
    <submittedName>
        <fullName evidence="1">Uncharacterized protein</fullName>
    </submittedName>
</protein>
<evidence type="ECO:0000313" key="1">
    <source>
        <dbReference type="EMBL" id="KII72900.1"/>
    </source>
</evidence>
<reference evidence="1 2" key="1">
    <citation type="journal article" date="2014" name="Genome Biol. Evol.">
        <title>The genome of the myxosporean Thelohanellus kitauei shows adaptations to nutrient acquisition within its fish host.</title>
        <authorList>
            <person name="Yang Y."/>
            <person name="Xiong J."/>
            <person name="Zhou Z."/>
            <person name="Huo F."/>
            <person name="Miao W."/>
            <person name="Ran C."/>
            <person name="Liu Y."/>
            <person name="Zhang J."/>
            <person name="Feng J."/>
            <person name="Wang M."/>
            <person name="Wang M."/>
            <person name="Wang L."/>
            <person name="Yao B."/>
        </authorList>
    </citation>
    <scope>NUCLEOTIDE SEQUENCE [LARGE SCALE GENOMIC DNA]</scope>
    <source>
        <strain evidence="1">Wuqing</strain>
    </source>
</reference>
<evidence type="ECO:0000313" key="2">
    <source>
        <dbReference type="Proteomes" id="UP000031668"/>
    </source>
</evidence>
<keyword evidence="2" id="KW-1185">Reference proteome</keyword>
<name>A0A0C2N986_THEKT</name>
<dbReference type="AlphaFoldDB" id="A0A0C2N986"/>
<dbReference type="Proteomes" id="UP000031668">
    <property type="component" value="Unassembled WGS sequence"/>
</dbReference>
<organism evidence="1 2">
    <name type="scientific">Thelohanellus kitauei</name>
    <name type="common">Myxosporean</name>
    <dbReference type="NCBI Taxonomy" id="669202"/>
    <lineage>
        <taxon>Eukaryota</taxon>
        <taxon>Metazoa</taxon>
        <taxon>Cnidaria</taxon>
        <taxon>Myxozoa</taxon>
        <taxon>Myxosporea</taxon>
        <taxon>Bivalvulida</taxon>
        <taxon>Platysporina</taxon>
        <taxon>Myxobolidae</taxon>
        <taxon>Thelohanellus</taxon>
    </lineage>
</organism>
<proteinExistence type="predicted"/>
<sequence>MKPYMFVQSIYNELTRYTFNAFKLSGAGLDAYFLSHILNSNTSFFGKQSIQFKACAEILFTRSYEVSNPMTKANHGDQKKVPNRYMRLIVVHGHDLCDSICSKMKGSSRIFFYNVLNVFFFTKRRGDTTQQILMQ</sequence>
<accession>A0A0C2N986</accession>
<dbReference type="EMBL" id="JWZT01001076">
    <property type="protein sequence ID" value="KII72900.1"/>
    <property type="molecule type" value="Genomic_DNA"/>
</dbReference>
<comment type="caution">
    <text evidence="1">The sequence shown here is derived from an EMBL/GenBank/DDBJ whole genome shotgun (WGS) entry which is preliminary data.</text>
</comment>